<name>A0A1M6S8C8_9FIRM</name>
<feature type="binding site" evidence="1">
    <location>
        <position position="76"/>
    </location>
    <ligand>
        <name>Ni(2+)</name>
        <dbReference type="ChEBI" id="CHEBI:49786"/>
    </ligand>
</feature>
<dbReference type="InterPro" id="IPR036390">
    <property type="entry name" value="WH_DNA-bd_sf"/>
</dbReference>
<accession>A0A1M6S8C8</accession>
<dbReference type="GO" id="GO:0046872">
    <property type="term" value="F:metal ion binding"/>
    <property type="evidence" value="ECO:0007669"/>
    <property type="project" value="UniProtKB-KW"/>
</dbReference>
<dbReference type="PANTHER" id="PTHR40068">
    <property type="entry name" value="TRANSCRIPTION REPRESSOR NIAR-RELATED"/>
    <property type="match status" value="1"/>
</dbReference>
<dbReference type="InterPro" id="IPR035922">
    <property type="entry name" value="3H_dom_sf"/>
</dbReference>
<protein>
    <recommendedName>
        <fullName evidence="6">Transcriptional regulator</fullName>
    </recommendedName>
</protein>
<evidence type="ECO:0008006" key="6">
    <source>
        <dbReference type="Google" id="ProtNLM"/>
    </source>
</evidence>
<dbReference type="SUPFAM" id="SSF46785">
    <property type="entry name" value="Winged helix' DNA-binding domain"/>
    <property type="match status" value="1"/>
</dbReference>
<reference evidence="4 5" key="1">
    <citation type="submission" date="2016-11" db="EMBL/GenBank/DDBJ databases">
        <authorList>
            <person name="Jaros S."/>
            <person name="Januszkiewicz K."/>
            <person name="Wedrychowicz H."/>
        </authorList>
    </citation>
    <scope>NUCLEOTIDE SEQUENCE [LARGE SCALE GENOMIC DNA]</scope>
    <source>
        <strain evidence="4 5">DSM 14501</strain>
    </source>
</reference>
<evidence type="ECO:0000313" key="4">
    <source>
        <dbReference type="EMBL" id="SHK41054.1"/>
    </source>
</evidence>
<keyword evidence="1" id="KW-0479">Metal-binding</keyword>
<evidence type="ECO:0000259" key="3">
    <source>
        <dbReference type="Pfam" id="PF08279"/>
    </source>
</evidence>
<feature type="domain" description="Helix-turn-helix type 11" evidence="3">
    <location>
        <begin position="5"/>
        <end position="57"/>
    </location>
</feature>
<dbReference type="Pfam" id="PF08279">
    <property type="entry name" value="HTH_11"/>
    <property type="match status" value="1"/>
</dbReference>
<dbReference type="SUPFAM" id="SSF75500">
    <property type="entry name" value="Putative transcriptional regulator TM1602, C-terminal domain"/>
    <property type="match status" value="1"/>
</dbReference>
<dbReference type="InterPro" id="IPR036388">
    <property type="entry name" value="WH-like_DNA-bd_sf"/>
</dbReference>
<dbReference type="PANTHER" id="PTHR40068:SF1">
    <property type="entry name" value="TRANSCRIPTION REPRESSOR NIAR-RELATED"/>
    <property type="match status" value="1"/>
</dbReference>
<dbReference type="PIRSF" id="PIRSF037847">
    <property type="entry name" value="NiaR"/>
    <property type="match status" value="1"/>
</dbReference>
<proteinExistence type="predicted"/>
<keyword evidence="5" id="KW-1185">Reference proteome</keyword>
<dbReference type="STRING" id="1121266.SAMN02745883_01980"/>
<dbReference type="InterPro" id="IPR026043">
    <property type="entry name" value="NadR"/>
</dbReference>
<feature type="domain" description="3H" evidence="2">
    <location>
        <begin position="72"/>
        <end position="169"/>
    </location>
</feature>
<dbReference type="Gene3D" id="1.10.10.10">
    <property type="entry name" value="Winged helix-like DNA-binding domain superfamily/Winged helix DNA-binding domain"/>
    <property type="match status" value="1"/>
</dbReference>
<dbReference type="InterPro" id="IPR013196">
    <property type="entry name" value="HTH_11"/>
</dbReference>
<gene>
    <name evidence="4" type="ORF">SAMN02745883_01980</name>
</gene>
<feature type="binding site" evidence="1">
    <location>
        <position position="146"/>
    </location>
    <ligand>
        <name>Ni(2+)</name>
        <dbReference type="ChEBI" id="CHEBI:49786"/>
    </ligand>
</feature>
<feature type="binding site" evidence="1">
    <location>
        <position position="85"/>
    </location>
    <ligand>
        <name>Ni(2+)</name>
        <dbReference type="ChEBI" id="CHEBI:49786"/>
    </ligand>
</feature>
<dbReference type="Pfam" id="PF02829">
    <property type="entry name" value="3H"/>
    <property type="match status" value="1"/>
</dbReference>
<dbReference type="EMBL" id="FRAJ01000017">
    <property type="protein sequence ID" value="SHK41054.1"/>
    <property type="molecule type" value="Genomic_DNA"/>
</dbReference>
<evidence type="ECO:0000256" key="1">
    <source>
        <dbReference type="PIRSR" id="PIRSR037847-1"/>
    </source>
</evidence>
<organism evidence="4 5">
    <name type="scientific">Caminicella sporogenes DSM 14501</name>
    <dbReference type="NCBI Taxonomy" id="1121266"/>
    <lineage>
        <taxon>Bacteria</taxon>
        <taxon>Bacillati</taxon>
        <taxon>Bacillota</taxon>
        <taxon>Clostridia</taxon>
        <taxon>Peptostreptococcales</taxon>
        <taxon>Caminicellaceae</taxon>
        <taxon>Caminicella</taxon>
    </lineage>
</organism>
<feature type="binding site" evidence="1">
    <location>
        <position position="144"/>
    </location>
    <ligand>
        <name>Ni(2+)</name>
        <dbReference type="ChEBI" id="CHEBI:49786"/>
    </ligand>
</feature>
<dbReference type="Gene3D" id="3.30.1340.20">
    <property type="entry name" value="3H domain"/>
    <property type="match status" value="1"/>
</dbReference>
<dbReference type="AlphaFoldDB" id="A0A1M6S8C8"/>
<dbReference type="RefSeq" id="WP_242945078.1">
    <property type="nucleotide sequence ID" value="NZ_FRAJ01000017.1"/>
</dbReference>
<evidence type="ECO:0000259" key="2">
    <source>
        <dbReference type="Pfam" id="PF02829"/>
    </source>
</evidence>
<dbReference type="Proteomes" id="UP000184082">
    <property type="component" value="Unassembled WGS sequence"/>
</dbReference>
<dbReference type="InterPro" id="IPR004173">
    <property type="entry name" value="3H_domain"/>
</dbReference>
<evidence type="ECO:0000313" key="5">
    <source>
        <dbReference type="Proteomes" id="UP000184082"/>
    </source>
</evidence>
<keyword evidence="1" id="KW-0533">Nickel</keyword>
<sequence length="173" mass="19506">MTDERRDKILDVLNSINEPITGSELAKIFNVSRQVIVQDIAVLRAKGINILATSNGYYIPKPIQNNDNIRTIVCSHSGYKSIEEELKILIDMGAKVLDVIVMHPVYGEIRCPLMIKSRYDLGKFIEKVKDAKAEPLSSLTGGEHIHTIEIPNEKVYDIILKKLDEKGFLIKDC</sequence>